<protein>
    <recommendedName>
        <fullName evidence="2">Methyltransferase FkbM domain-containing protein</fullName>
    </recommendedName>
</protein>
<dbReference type="STRING" id="1494590.ATN84_00515"/>
<dbReference type="InterPro" id="IPR029063">
    <property type="entry name" value="SAM-dependent_MTases_sf"/>
</dbReference>
<dbReference type="OrthoDB" id="9801609at2"/>
<keyword evidence="1" id="KW-0175">Coiled coil</keyword>
<dbReference type="EMBL" id="LNTU01000001">
    <property type="protein sequence ID" value="KXF78322.1"/>
    <property type="molecule type" value="Genomic_DNA"/>
</dbReference>
<evidence type="ECO:0000313" key="4">
    <source>
        <dbReference type="Proteomes" id="UP000070107"/>
    </source>
</evidence>
<sequence length="431" mass="49159">MLISYAQNFEDVILWRALKHVENGFYIDIGAQDPVVDSVSRGFYEKGWRGVHVEPTATYAGKLRENRPDERVLQAAIGKGGEKLRFFEIPETGLSTGDPEIAEEHRARGFEIVETAVPLMPLSAVLDEIGDREVHWLKIDVEGMEKSVIESWLPSKGRPWVVVVESTVPLGKETVAQEWEALILSLGYEFVYFDGLNRFYVHRERAELKTVFGPGPNVFDDYRLAHVVSHVDQEKIETHINELKLEAEKLEEAKLAAEQREQKWWRLADQLARNQESEREFHRSEMQLLQAREEALEQRINDILSSRSWRLTKPYRMIGRIIGRDAEGGGLASVKHSVALKTLAFVRKHPATKAVIFGVLEKIPALDIKVRRFALHHPPGVAVSTENSALAWRSQEVIDSNFRSRRNAIFLKRINEISSELGVNTEEGRGR</sequence>
<name>A0A135HYP6_9HYPH</name>
<dbReference type="Gene3D" id="3.40.50.150">
    <property type="entry name" value="Vaccinia Virus protein VP39"/>
    <property type="match status" value="1"/>
</dbReference>
<organism evidence="3 4">
    <name type="scientific">Paramesorhizobium deserti</name>
    <dbReference type="NCBI Taxonomy" id="1494590"/>
    <lineage>
        <taxon>Bacteria</taxon>
        <taxon>Pseudomonadati</taxon>
        <taxon>Pseudomonadota</taxon>
        <taxon>Alphaproteobacteria</taxon>
        <taxon>Hyphomicrobiales</taxon>
        <taxon>Phyllobacteriaceae</taxon>
        <taxon>Paramesorhizobium</taxon>
    </lineage>
</organism>
<feature type="domain" description="Methyltransferase FkbM" evidence="2">
    <location>
        <begin position="28"/>
        <end position="190"/>
    </location>
</feature>
<dbReference type="AlphaFoldDB" id="A0A135HYP6"/>
<dbReference type="SUPFAM" id="SSF53335">
    <property type="entry name" value="S-adenosyl-L-methionine-dependent methyltransferases"/>
    <property type="match status" value="1"/>
</dbReference>
<proteinExistence type="predicted"/>
<dbReference type="Pfam" id="PF05050">
    <property type="entry name" value="Methyltransf_21"/>
    <property type="match status" value="1"/>
</dbReference>
<dbReference type="NCBIfam" id="TIGR01444">
    <property type="entry name" value="fkbM_fam"/>
    <property type="match status" value="1"/>
</dbReference>
<evidence type="ECO:0000313" key="3">
    <source>
        <dbReference type="EMBL" id="KXF78322.1"/>
    </source>
</evidence>
<gene>
    <name evidence="3" type="ORF">ATN84_00515</name>
</gene>
<evidence type="ECO:0000256" key="1">
    <source>
        <dbReference type="SAM" id="Coils"/>
    </source>
</evidence>
<evidence type="ECO:0000259" key="2">
    <source>
        <dbReference type="Pfam" id="PF05050"/>
    </source>
</evidence>
<keyword evidence="4" id="KW-1185">Reference proteome</keyword>
<accession>A0A135HYP6</accession>
<feature type="coiled-coil region" evidence="1">
    <location>
        <begin position="233"/>
        <end position="306"/>
    </location>
</feature>
<dbReference type="Proteomes" id="UP000070107">
    <property type="component" value="Unassembled WGS sequence"/>
</dbReference>
<reference evidence="3 4" key="1">
    <citation type="submission" date="2015-11" db="EMBL/GenBank/DDBJ databases">
        <title>Draft genome sequence of Paramesorhizobium deserti A-3-E, a strain highly resistant to diverse beta-lactam antibiotics.</title>
        <authorList>
            <person name="Lv R."/>
            <person name="Yang X."/>
            <person name="Fang N."/>
            <person name="Guo J."/>
            <person name="Luo X."/>
            <person name="Peng F."/>
            <person name="Yang R."/>
            <person name="Cui Y."/>
            <person name="Fang C."/>
            <person name="Song Y."/>
        </authorList>
    </citation>
    <scope>NUCLEOTIDE SEQUENCE [LARGE SCALE GENOMIC DNA]</scope>
    <source>
        <strain evidence="3 4">A-3-E</strain>
    </source>
</reference>
<comment type="caution">
    <text evidence="3">The sequence shown here is derived from an EMBL/GenBank/DDBJ whole genome shotgun (WGS) entry which is preliminary data.</text>
</comment>
<dbReference type="InterPro" id="IPR006342">
    <property type="entry name" value="FkbM_mtfrase"/>
</dbReference>